<evidence type="ECO:0000313" key="3">
    <source>
        <dbReference type="Proteomes" id="UP000242917"/>
    </source>
</evidence>
<dbReference type="Pfam" id="PF24287">
    <property type="entry name" value="DUF7475"/>
    <property type="match status" value="1"/>
</dbReference>
<dbReference type="OrthoDB" id="330759at2157"/>
<sequence>MTDTRSQSAGGRVASLAALERAVVVLVVITAITHIYPGIVEGAPPLVLAGLGFLGGAMLYVRGIRRRTLVIAAIPYTAVQIPLWLVIKAGNYTLVGYVDKAVQVVLLVALLVLVFTQYRD</sequence>
<gene>
    <name evidence="2" type="ORF">BVU17_15405</name>
</gene>
<organism evidence="2 3">
    <name type="scientific">Haloarcula taiwanensis</name>
    <dbReference type="NCBI Taxonomy" id="1932004"/>
    <lineage>
        <taxon>Archaea</taxon>
        <taxon>Methanobacteriati</taxon>
        <taxon>Methanobacteriota</taxon>
        <taxon>Stenosarchaea group</taxon>
        <taxon>Halobacteria</taxon>
        <taxon>Halobacteriales</taxon>
        <taxon>Haloarculaceae</taxon>
        <taxon>Haloarcula</taxon>
    </lineage>
</organism>
<feature type="transmembrane region" description="Helical" evidence="1">
    <location>
        <begin position="68"/>
        <end position="89"/>
    </location>
</feature>
<evidence type="ECO:0000256" key="1">
    <source>
        <dbReference type="SAM" id="Phobius"/>
    </source>
</evidence>
<dbReference type="EMBL" id="CP019155">
    <property type="protein sequence ID" value="AUG48981.1"/>
    <property type="molecule type" value="Genomic_DNA"/>
</dbReference>
<name>A0A2H5A2N3_9EURY</name>
<keyword evidence="1" id="KW-1133">Transmembrane helix</keyword>
<proteinExistence type="predicted"/>
<keyword evidence="3" id="KW-1185">Reference proteome</keyword>
<keyword evidence="1" id="KW-0812">Transmembrane</keyword>
<protein>
    <submittedName>
        <fullName evidence="2">Uncharacterized protein</fullName>
    </submittedName>
</protein>
<accession>A0A2H5A2N3</accession>
<evidence type="ECO:0000313" key="2">
    <source>
        <dbReference type="EMBL" id="AUG48981.1"/>
    </source>
</evidence>
<dbReference type="Proteomes" id="UP000242917">
    <property type="component" value="Chromosome II"/>
</dbReference>
<dbReference type="InterPro" id="IPR055898">
    <property type="entry name" value="DUF7475"/>
</dbReference>
<feature type="transmembrane region" description="Helical" evidence="1">
    <location>
        <begin position="101"/>
        <end position="118"/>
    </location>
</feature>
<reference evidence="2 3" key="1">
    <citation type="submission" date="2017-01" db="EMBL/GenBank/DDBJ databases">
        <title>A Red Light-Sensitive Sensory Rhodopsin I From Haloarcula taiwanensis, A New Haloarchaeon Isolated From Taiwan.</title>
        <authorList>
            <person name="Yang C.-S."/>
            <person name="Han Y.-A."/>
            <person name="Chen P.-C."/>
            <person name="Ng W.V."/>
            <person name="Chen T.-W."/>
        </authorList>
    </citation>
    <scope>NUCLEOTIDE SEQUENCE [LARGE SCALE GENOMIC DNA]</scope>
    <source>
        <strain evidence="2 3">Taiwanensis</strain>
    </source>
</reference>
<feature type="transmembrane region" description="Helical" evidence="1">
    <location>
        <begin position="42"/>
        <end position="61"/>
    </location>
</feature>
<keyword evidence="1" id="KW-0472">Membrane</keyword>
<dbReference type="AlphaFoldDB" id="A0A2H5A2N3"/>
<dbReference type="KEGG" id="hta:BVU17_15405"/>
<feature type="transmembrane region" description="Helical" evidence="1">
    <location>
        <begin position="12"/>
        <end position="36"/>
    </location>
</feature>